<feature type="compositionally biased region" description="Basic and acidic residues" evidence="4">
    <location>
        <begin position="1161"/>
        <end position="1177"/>
    </location>
</feature>
<dbReference type="InterPro" id="IPR050889">
    <property type="entry name" value="Dendritic_Spine_Reg/Scaffold"/>
</dbReference>
<feature type="repeat" description="ANK" evidence="3">
    <location>
        <begin position="991"/>
        <end position="1023"/>
    </location>
</feature>
<feature type="repeat" description="ANK" evidence="3">
    <location>
        <begin position="664"/>
        <end position="696"/>
    </location>
</feature>
<evidence type="ECO:0000256" key="2">
    <source>
        <dbReference type="ARBA" id="ARBA00023043"/>
    </source>
</evidence>
<feature type="repeat" description="ANK" evidence="3">
    <location>
        <begin position="926"/>
        <end position="958"/>
    </location>
</feature>
<feature type="repeat" description="ANK" evidence="3">
    <location>
        <begin position="564"/>
        <end position="597"/>
    </location>
</feature>
<feature type="repeat" description="ANK" evidence="3">
    <location>
        <begin position="959"/>
        <end position="991"/>
    </location>
</feature>
<dbReference type="AlphaFoldDB" id="A0AAN7VGS5"/>
<dbReference type="Gene3D" id="3.40.50.300">
    <property type="entry name" value="P-loop containing nucleotide triphosphate hydrolases"/>
    <property type="match status" value="1"/>
</dbReference>
<keyword evidence="7" id="KW-1185">Reference proteome</keyword>
<reference evidence="6 7" key="1">
    <citation type="journal article" date="2024" name="Insects">
        <title>An Improved Chromosome-Level Genome Assembly of the Firefly Pyrocoelia pectoralis.</title>
        <authorList>
            <person name="Fu X."/>
            <person name="Meyer-Rochow V.B."/>
            <person name="Ballantyne L."/>
            <person name="Zhu X."/>
        </authorList>
    </citation>
    <scope>NUCLEOTIDE SEQUENCE [LARGE SCALE GENOMIC DNA]</scope>
    <source>
        <strain evidence="6">XCY_ONT2</strain>
    </source>
</reference>
<feature type="repeat" description="ANK" evidence="3">
    <location>
        <begin position="830"/>
        <end position="862"/>
    </location>
</feature>
<feature type="repeat" description="ANK" evidence="3">
    <location>
        <begin position="1057"/>
        <end position="1089"/>
    </location>
</feature>
<feature type="repeat" description="ANK" evidence="3">
    <location>
        <begin position="730"/>
        <end position="762"/>
    </location>
</feature>
<dbReference type="SMART" id="SM00248">
    <property type="entry name" value="ANK"/>
    <property type="match status" value="20"/>
</dbReference>
<dbReference type="Pfam" id="PF07693">
    <property type="entry name" value="KAP_NTPase"/>
    <property type="match status" value="1"/>
</dbReference>
<feature type="repeat" description="ANK" evidence="3">
    <location>
        <begin position="796"/>
        <end position="828"/>
    </location>
</feature>
<dbReference type="PANTHER" id="PTHR24166">
    <property type="entry name" value="ROLLING PEBBLES, ISOFORM B"/>
    <property type="match status" value="1"/>
</dbReference>
<dbReference type="Gene3D" id="1.25.40.20">
    <property type="entry name" value="Ankyrin repeat-containing domain"/>
    <property type="match status" value="7"/>
</dbReference>
<evidence type="ECO:0000256" key="4">
    <source>
        <dbReference type="SAM" id="MobiDB-lite"/>
    </source>
</evidence>
<protein>
    <recommendedName>
        <fullName evidence="5">KAP NTPase domain-containing protein</fullName>
    </recommendedName>
</protein>
<gene>
    <name evidence="6" type="ORF">RI129_006348</name>
</gene>
<organism evidence="6 7">
    <name type="scientific">Pyrocoelia pectoralis</name>
    <dbReference type="NCBI Taxonomy" id="417401"/>
    <lineage>
        <taxon>Eukaryota</taxon>
        <taxon>Metazoa</taxon>
        <taxon>Ecdysozoa</taxon>
        <taxon>Arthropoda</taxon>
        <taxon>Hexapoda</taxon>
        <taxon>Insecta</taxon>
        <taxon>Pterygota</taxon>
        <taxon>Neoptera</taxon>
        <taxon>Endopterygota</taxon>
        <taxon>Coleoptera</taxon>
        <taxon>Polyphaga</taxon>
        <taxon>Elateriformia</taxon>
        <taxon>Elateroidea</taxon>
        <taxon>Lampyridae</taxon>
        <taxon>Lampyrinae</taxon>
        <taxon>Pyrocoelia</taxon>
    </lineage>
</organism>
<keyword evidence="1" id="KW-0677">Repeat</keyword>
<evidence type="ECO:0000256" key="3">
    <source>
        <dbReference type="PROSITE-ProRule" id="PRU00023"/>
    </source>
</evidence>
<feature type="compositionally biased region" description="Polar residues" evidence="4">
    <location>
        <begin position="1178"/>
        <end position="1198"/>
    </location>
</feature>
<dbReference type="Pfam" id="PF00023">
    <property type="entry name" value="Ank"/>
    <property type="match status" value="1"/>
</dbReference>
<evidence type="ECO:0000313" key="7">
    <source>
        <dbReference type="Proteomes" id="UP001329430"/>
    </source>
</evidence>
<dbReference type="PANTHER" id="PTHR24166:SF48">
    <property type="entry name" value="PROTEIN VAPYRIN"/>
    <property type="match status" value="1"/>
</dbReference>
<dbReference type="SUPFAM" id="SSF48403">
    <property type="entry name" value="Ankyrin repeat"/>
    <property type="match status" value="3"/>
</dbReference>
<dbReference type="EMBL" id="JAVRBK010000004">
    <property type="protein sequence ID" value="KAK5645048.1"/>
    <property type="molecule type" value="Genomic_DNA"/>
</dbReference>
<dbReference type="InterPro" id="IPR011646">
    <property type="entry name" value="KAP_P-loop"/>
</dbReference>
<dbReference type="InterPro" id="IPR002110">
    <property type="entry name" value="Ankyrin_rpt"/>
</dbReference>
<sequence>MLLGSEIIIINGVSGSGKSILLDYIANTISTKWWVVRINLKNYSSQKFCPTDNPLNKIISYEKNTLTEILFNYFQQKGKIIILMDGFDELESEHFEDVIEMIRTFSKLNYVTYITTRPNYKVFLETSLHTFSFSLRSLTDQEQRLYLRKCLTTTSSPYSAERINHLLNAEEKYSIRTPLHLKMLTDFFCLSNNIQNIRDIKDANKIDEQFLCKYFVDLYKLTLNSEQGDIQTHYEHYRYLNACKEIFSYSVTDLLRLSERIDHKHAELPNISNILKEDKVLQLSDDSNVTFVHRIYSEYIIARWLSEHLDKVKIIEKLFNTKYVTIRKMFDEILASECPLHLAVINRQYSLAKKIILEDSEPVDKLDGGGRSILHLIGYCDNKFDKIDCCPIEEVSRKCTITNILKAIPMIPNSKCDQLLNYSEVDYAMANESSYVANELCLKIQKVSVKQEFQWPLEWHESHLPNDFMLIESMRFANSHAKLPSMSPASIGNANYLRKIILYGDEKIITMAENLFENSVSICKICNTVDIQGRTLLHYAACKGLVGISRILSQKGAHILTDSNGWTPLHFASYYGHQEVVNLLLLSTKENINYADGKQRTPLLLAAEKGYTQVVQLLLENGAYVNAKNNCNLTAICYAVMQSDEKGVKTLLDYGAHTEYRRSSGKTPLLLASSIGCLEIVKLLINYKCDLSVKDNHQCTALFLASEAGHIEIVKYLLDKCDNLEVKNICGSSPLNAATIKGHTVIVKMLLDKGANVNVGDNANWTPLLSAVNIDNVNITSVLLQHDANIEHSTLSGLTPLGCAARENNMEVAQLLLNNGALINGTSLLVKRTALLYAVESGHLEMVKILLNNNANIHLAHGIRTPLSQAIRLENKEIIKLLLGKSDLSSLTYNYKHNLLCETGKTNNVDIAKMLLNGGVGLEAKDGFSPLLFAASYGQAAVLKMFIERGASLDATDKLGKTSLYFAASKGYLLTVRVLLNHGAAINHSSKNGTALFTAVQNEHIGTVKLLLQKGADVSKTDYLNRTALSFAACGNNIEILTLLLDYDSNIEHQSKYGLTPLLHAATKGQTAVIEILLNRGALINAKDQKNRTAVYHATYEGHMSTVQLLVSNNCDLDERCSNGFNILEVANYKRHTDIYNFLKGAKARRNNGEVSNWRVKPSDDHKGLSNWREKRTNNSNIRKPTTVSNWRVRNSSD</sequence>
<feature type="repeat" description="ANK" evidence="3">
    <location>
        <begin position="697"/>
        <end position="729"/>
    </location>
</feature>
<dbReference type="Proteomes" id="UP001329430">
    <property type="component" value="Chromosome 4"/>
</dbReference>
<feature type="repeat" description="ANK" evidence="3">
    <location>
        <begin position="598"/>
        <end position="630"/>
    </location>
</feature>
<accession>A0AAN7VGS5</accession>
<evidence type="ECO:0000256" key="1">
    <source>
        <dbReference type="ARBA" id="ARBA00022737"/>
    </source>
</evidence>
<dbReference type="InterPro" id="IPR036770">
    <property type="entry name" value="Ankyrin_rpt-contain_sf"/>
</dbReference>
<keyword evidence="2 3" id="KW-0040">ANK repeat</keyword>
<dbReference type="SUPFAM" id="SSF52540">
    <property type="entry name" value="P-loop containing nucleoside triphosphate hydrolases"/>
    <property type="match status" value="1"/>
</dbReference>
<feature type="repeat" description="ANK" evidence="3">
    <location>
        <begin position="532"/>
        <end position="564"/>
    </location>
</feature>
<dbReference type="InterPro" id="IPR027417">
    <property type="entry name" value="P-loop_NTPase"/>
</dbReference>
<dbReference type="PRINTS" id="PR01415">
    <property type="entry name" value="ANKYRIN"/>
</dbReference>
<feature type="region of interest" description="Disordered" evidence="4">
    <location>
        <begin position="1154"/>
        <end position="1198"/>
    </location>
</feature>
<evidence type="ECO:0000313" key="6">
    <source>
        <dbReference type="EMBL" id="KAK5645048.1"/>
    </source>
</evidence>
<name>A0AAN7VGS5_9COLE</name>
<feature type="domain" description="KAP NTPase" evidence="5">
    <location>
        <begin position="62"/>
        <end position="114"/>
    </location>
</feature>
<dbReference type="Pfam" id="PF12796">
    <property type="entry name" value="Ank_2"/>
    <property type="match status" value="6"/>
</dbReference>
<dbReference type="PROSITE" id="PS50088">
    <property type="entry name" value="ANK_REPEAT"/>
    <property type="match status" value="12"/>
</dbReference>
<evidence type="ECO:0000259" key="5">
    <source>
        <dbReference type="Pfam" id="PF07693"/>
    </source>
</evidence>
<dbReference type="PROSITE" id="PS50297">
    <property type="entry name" value="ANK_REP_REGION"/>
    <property type="match status" value="11"/>
</dbReference>
<proteinExistence type="predicted"/>
<comment type="caution">
    <text evidence="6">The sequence shown here is derived from an EMBL/GenBank/DDBJ whole genome shotgun (WGS) entry which is preliminary data.</text>
</comment>